<evidence type="ECO:0000313" key="3">
    <source>
        <dbReference type="Proteomes" id="UP000189677"/>
    </source>
</evidence>
<dbReference type="KEGG" id="snw:BBN63_23145"/>
<feature type="compositionally biased region" description="Basic and acidic residues" evidence="1">
    <location>
        <begin position="342"/>
        <end position="353"/>
    </location>
</feature>
<dbReference type="EMBL" id="CP018047">
    <property type="protein sequence ID" value="AQU68669.1"/>
    <property type="molecule type" value="Genomic_DNA"/>
</dbReference>
<dbReference type="Gene3D" id="1.20.58.480">
    <property type="match status" value="1"/>
</dbReference>
<dbReference type="Proteomes" id="UP000189677">
    <property type="component" value="Chromosome"/>
</dbReference>
<dbReference type="OrthoDB" id="4301605at2"/>
<dbReference type="RefSeq" id="WP_159392495.1">
    <property type="nucleotide sequence ID" value="NZ_CP018047.1"/>
</dbReference>
<evidence type="ECO:0008006" key="4">
    <source>
        <dbReference type="Google" id="ProtNLM"/>
    </source>
</evidence>
<evidence type="ECO:0000256" key="1">
    <source>
        <dbReference type="SAM" id="MobiDB-lite"/>
    </source>
</evidence>
<dbReference type="AlphaFoldDB" id="A0A1U9QX31"/>
<organism evidence="2 3">
    <name type="scientific">Streptomyces niveus</name>
    <name type="common">Streptomyces spheroides</name>
    <dbReference type="NCBI Taxonomy" id="193462"/>
    <lineage>
        <taxon>Bacteria</taxon>
        <taxon>Bacillati</taxon>
        <taxon>Actinomycetota</taxon>
        <taxon>Actinomycetes</taxon>
        <taxon>Kitasatosporales</taxon>
        <taxon>Streptomycetaceae</taxon>
        <taxon>Streptomyces</taxon>
    </lineage>
</organism>
<evidence type="ECO:0000313" key="2">
    <source>
        <dbReference type="EMBL" id="AQU68669.1"/>
    </source>
</evidence>
<proteinExistence type="predicted"/>
<sequence length="410" mass="45334">MSSAVDDFDRWIRNDFVALNTRLEEAYFAAGAQILHGRPELETVKGRIVGEGAELIARITRSDSTPPLIPTDDDERYELLGSVGLYLGACRRHEIDGPQATAWPLAQLLASSLGVAPRFVFAHQALYNRAVGDTFRTFTALADERAFILYNGLSVLAYQRTATALRRVPTLGVSSPLTAYLLREARSGLDDVLDLGRTLSKTLDVDRFFLNIRPYFKPHRVGGVEYRGVNAGDFAAINSIDVLLGLCSPYDPFYQGLLTEKYPYMAPEDQALLRTTVTAEPLLDAFLRETSDGRLTPQLRDNAELFLTVCRLHGAATAFHHHRLVVPFLQAPATRAPQEQGKGQEQDPEREASDLTTSGPPLHVVMDTLARLVDLRTARRRPGTDGGARRSLDRLRHALDADQDAAPNSE</sequence>
<feature type="region of interest" description="Disordered" evidence="1">
    <location>
        <begin position="335"/>
        <end position="410"/>
    </location>
</feature>
<dbReference type="GO" id="GO:0019441">
    <property type="term" value="P:L-tryptophan catabolic process to kynurenine"/>
    <property type="evidence" value="ECO:0007669"/>
    <property type="project" value="InterPro"/>
</dbReference>
<dbReference type="GO" id="GO:0020037">
    <property type="term" value="F:heme binding"/>
    <property type="evidence" value="ECO:0007669"/>
    <property type="project" value="InterPro"/>
</dbReference>
<keyword evidence="3" id="KW-1185">Reference proteome</keyword>
<gene>
    <name evidence="2" type="ORF">BBN63_23145</name>
</gene>
<name>A0A1U9QX31_STRNV</name>
<accession>A0A1U9QX31</accession>
<dbReference type="GO" id="GO:0046872">
    <property type="term" value="F:metal ion binding"/>
    <property type="evidence" value="ECO:0007669"/>
    <property type="project" value="InterPro"/>
</dbReference>
<dbReference type="Pfam" id="PF08933">
    <property type="entry name" value="PrnB"/>
    <property type="match status" value="1"/>
</dbReference>
<dbReference type="InterPro" id="IPR015029">
    <property type="entry name" value="PrnB"/>
</dbReference>
<dbReference type="SUPFAM" id="SSF140959">
    <property type="entry name" value="Indolic compounds 2,3-dioxygenase-like"/>
    <property type="match status" value="1"/>
</dbReference>
<reference evidence="2 3" key="1">
    <citation type="submission" date="2016-11" db="EMBL/GenBank/DDBJ databases">
        <title>Complete genome sequence of Streptomyces niveus SCSIO 3406.</title>
        <authorList>
            <person name="Zhu Q."/>
            <person name="Cheng W."/>
            <person name="Song Y."/>
            <person name="Li Q."/>
            <person name="Ju J."/>
        </authorList>
    </citation>
    <scope>NUCLEOTIDE SEQUENCE [LARGE SCALE GENOMIC DNA]</scope>
    <source>
        <strain evidence="2 3">SCSIO 3406</strain>
    </source>
</reference>
<feature type="compositionally biased region" description="Basic and acidic residues" evidence="1">
    <location>
        <begin position="387"/>
        <end position="400"/>
    </location>
</feature>
<dbReference type="Gene3D" id="1.20.58.600">
    <property type="match status" value="1"/>
</dbReference>
<protein>
    <recommendedName>
        <fullName evidence="4">Tryptophan 2,3-dioxygenase</fullName>
    </recommendedName>
</protein>
<dbReference type="InterPro" id="IPR037217">
    <property type="entry name" value="Trp/Indoleamine_2_3_dOase-like"/>
</dbReference>